<sequence>MKTSNKLLIIFVLLMFIIPLTIMAYTINKDYKFPEQIKAQETANANFNTPSDGFVTLKSKAFKSISVRGRANKSWYLNLVNDAAHGAKVSEVYKDFVSMSVDENEQLHIIIKGDHQEIKYPIAIYVYAPKIEELNLSDLDAITVNFKNSEAPLRLNAKNVFLLNLDKDFNVSHLDLFEEKVNDLVLIGEGVKTLNLDLKSSRFKSEMKSFDSLNVKASGRSELNIFGDEQGKTQFGIKQLTLNTSGKVDVNLTDMKLNNVSGNLSDETMIKIPMAYLKKMIK</sequence>
<reference evidence="1 2" key="1">
    <citation type="submission" date="2024-03" db="EMBL/GenBank/DDBJ databases">
        <title>Sequence of Lycoming College Course Isolates.</title>
        <authorList>
            <person name="Plotts O."/>
            <person name="Newman J."/>
        </authorList>
    </citation>
    <scope>NUCLEOTIDE SEQUENCE [LARGE SCALE GENOMIC DNA]</scope>
    <source>
        <strain evidence="1 2">CJB-3</strain>
    </source>
</reference>
<name>A0ABU8NTL2_9SPHI</name>
<keyword evidence="2" id="KW-1185">Reference proteome</keyword>
<comment type="caution">
    <text evidence="1">The sequence shown here is derived from an EMBL/GenBank/DDBJ whole genome shotgun (WGS) entry which is preliminary data.</text>
</comment>
<protein>
    <recommendedName>
        <fullName evidence="3">Auto-transporter adhesin head GIN domain-containing protein</fullName>
    </recommendedName>
</protein>
<gene>
    <name evidence="1" type="ORF">WAE58_24435</name>
</gene>
<dbReference type="EMBL" id="JBBEUB010000014">
    <property type="protein sequence ID" value="MEJ2905614.1"/>
    <property type="molecule type" value="Genomic_DNA"/>
</dbReference>
<dbReference type="Proteomes" id="UP001378956">
    <property type="component" value="Unassembled WGS sequence"/>
</dbReference>
<evidence type="ECO:0000313" key="1">
    <source>
        <dbReference type="EMBL" id="MEJ2905614.1"/>
    </source>
</evidence>
<organism evidence="1 2">
    <name type="scientific">Pedobacter panaciterrae</name>
    <dbReference type="NCBI Taxonomy" id="363849"/>
    <lineage>
        <taxon>Bacteria</taxon>
        <taxon>Pseudomonadati</taxon>
        <taxon>Bacteroidota</taxon>
        <taxon>Sphingobacteriia</taxon>
        <taxon>Sphingobacteriales</taxon>
        <taxon>Sphingobacteriaceae</taxon>
        <taxon>Pedobacter</taxon>
    </lineage>
</organism>
<accession>A0ABU8NTL2</accession>
<proteinExistence type="predicted"/>
<dbReference type="RefSeq" id="WP_288883116.1">
    <property type="nucleotide sequence ID" value="NZ_CBFGNQ010000012.1"/>
</dbReference>
<evidence type="ECO:0008006" key="3">
    <source>
        <dbReference type="Google" id="ProtNLM"/>
    </source>
</evidence>
<evidence type="ECO:0000313" key="2">
    <source>
        <dbReference type="Proteomes" id="UP001378956"/>
    </source>
</evidence>
<dbReference type="Gene3D" id="2.160.20.120">
    <property type="match status" value="1"/>
</dbReference>